<name>A0A5A9ZSN4_9RHOB</name>
<dbReference type="InterPro" id="IPR018392">
    <property type="entry name" value="LysM"/>
</dbReference>
<proteinExistence type="predicted"/>
<dbReference type="EMBL" id="VINQ01000002">
    <property type="protein sequence ID" value="KAA0920210.1"/>
    <property type="molecule type" value="Genomic_DNA"/>
</dbReference>
<accession>A0A5A9ZSN4</accession>
<dbReference type="Proteomes" id="UP000325291">
    <property type="component" value="Unassembled WGS sequence"/>
</dbReference>
<feature type="compositionally biased region" description="Pro residues" evidence="1">
    <location>
        <begin position="110"/>
        <end position="120"/>
    </location>
</feature>
<feature type="compositionally biased region" description="Basic and acidic residues" evidence="1">
    <location>
        <begin position="296"/>
        <end position="319"/>
    </location>
</feature>
<keyword evidence="2" id="KW-0812">Transmembrane</keyword>
<dbReference type="RefSeq" id="WP_111363812.1">
    <property type="nucleotide sequence ID" value="NZ_VINQ01000002.1"/>
</dbReference>
<dbReference type="InterPro" id="IPR036779">
    <property type="entry name" value="LysM_dom_sf"/>
</dbReference>
<dbReference type="Gene3D" id="3.10.350.10">
    <property type="entry name" value="LysM domain"/>
    <property type="match status" value="1"/>
</dbReference>
<protein>
    <submittedName>
        <fullName evidence="4">LysM peptidoglycan-binding domain-containing protein</fullName>
    </submittedName>
</protein>
<keyword evidence="5" id="KW-1185">Reference proteome</keyword>
<organism evidence="4 5">
    <name type="scientific">Aquicoccus porphyridii</name>
    <dbReference type="NCBI Taxonomy" id="1852029"/>
    <lineage>
        <taxon>Bacteria</taxon>
        <taxon>Pseudomonadati</taxon>
        <taxon>Pseudomonadota</taxon>
        <taxon>Alphaproteobacteria</taxon>
        <taxon>Rhodobacterales</taxon>
        <taxon>Paracoccaceae</taxon>
        <taxon>Aquicoccus</taxon>
    </lineage>
</organism>
<dbReference type="SMART" id="SM00257">
    <property type="entry name" value="LysM"/>
    <property type="match status" value="1"/>
</dbReference>
<sequence>MSKLAGLSGMQGVMLAGAAVAAVALAGAWWGGVLTPEPEVPAPVAVEPQSTPGPESDGSGPGQDRAEVETQAPTPGVDPVPEADIASDVAPVSEADPAPDTASERAALPEPDPAPEPPVAGGPAEPAGDAEDVAETVSGPEAAANDTGEADADQAVDSPHSPRLDLVRIEVDGSAMVAGRGAPGAEIVIELDGAEVSRLRAGGDGSFAGFLSVPPSDAARVLRLVQIVDGERQVSRDEAILAPVEIAAVEPGVDVAMGDEAGSRGDPAPTEPEATASAQDTPAEDPARDAAVQEQVARDDTGGPDDRGSDAGDDTDRSARAGVSDTPDAQPEAAPQPDVQPVVTVQPESPETGGTEVLAAPQPAPEPAPVPVQRRTAVLLSDDAGVRVVQPPVSGEATPEVMSAVAIDAITYSEAGEVEITGRGRRAGGEDGGFVRVYLDNRPVITSRIAVDGNWRTELPDVDTGVYTLRVDQIDDEGRVVSRVETPFKREAPQVLADATTESGPVTAVTVQPGNTLWAIARENYGEGILYVRLYEANRDRIRDPDLIYPGQVFDIPRE</sequence>
<evidence type="ECO:0000259" key="3">
    <source>
        <dbReference type="PROSITE" id="PS51782"/>
    </source>
</evidence>
<dbReference type="AlphaFoldDB" id="A0A5A9ZSN4"/>
<feature type="transmembrane region" description="Helical" evidence="2">
    <location>
        <begin position="12"/>
        <end position="31"/>
    </location>
</feature>
<dbReference type="PROSITE" id="PS51782">
    <property type="entry name" value="LYSM"/>
    <property type="match status" value="1"/>
</dbReference>
<keyword evidence="2" id="KW-0472">Membrane</keyword>
<evidence type="ECO:0000313" key="4">
    <source>
        <dbReference type="EMBL" id="KAA0920210.1"/>
    </source>
</evidence>
<gene>
    <name evidence="4" type="ORF">FLO80_03575</name>
</gene>
<dbReference type="Pfam" id="PF01476">
    <property type="entry name" value="LysM"/>
    <property type="match status" value="1"/>
</dbReference>
<feature type="region of interest" description="Disordered" evidence="1">
    <location>
        <begin position="256"/>
        <end position="369"/>
    </location>
</feature>
<feature type="compositionally biased region" description="Low complexity" evidence="1">
    <location>
        <begin position="320"/>
        <end position="348"/>
    </location>
</feature>
<evidence type="ECO:0000256" key="2">
    <source>
        <dbReference type="SAM" id="Phobius"/>
    </source>
</evidence>
<reference evidence="4 5" key="1">
    <citation type="submission" date="2019-07" db="EMBL/GenBank/DDBJ databases">
        <title>Aquicoccus porphyridii gen. nov., sp. nov., isolated from a small marine red alga, Porphyridium marinum.</title>
        <authorList>
            <person name="Liu L."/>
        </authorList>
    </citation>
    <scope>NUCLEOTIDE SEQUENCE [LARGE SCALE GENOMIC DNA]</scope>
    <source>
        <strain evidence="4 5">L1 8-17</strain>
    </source>
</reference>
<feature type="domain" description="LysM" evidence="3">
    <location>
        <begin position="507"/>
        <end position="556"/>
    </location>
</feature>
<feature type="region of interest" description="Disordered" evidence="1">
    <location>
        <begin position="33"/>
        <end position="163"/>
    </location>
</feature>
<dbReference type="InterPro" id="IPR052196">
    <property type="entry name" value="Bact_Kbp"/>
</dbReference>
<dbReference type="PANTHER" id="PTHR34700:SF4">
    <property type="entry name" value="PHAGE-LIKE ELEMENT PBSX PROTEIN XKDP"/>
    <property type="match status" value="1"/>
</dbReference>
<feature type="compositionally biased region" description="Low complexity" evidence="1">
    <location>
        <begin position="267"/>
        <end position="276"/>
    </location>
</feature>
<keyword evidence="2" id="KW-1133">Transmembrane helix</keyword>
<feature type="compositionally biased region" description="Low complexity" evidence="1">
    <location>
        <begin position="33"/>
        <end position="48"/>
    </location>
</feature>
<comment type="caution">
    <text evidence="4">The sequence shown here is derived from an EMBL/GenBank/DDBJ whole genome shotgun (WGS) entry which is preliminary data.</text>
</comment>
<evidence type="ECO:0000313" key="5">
    <source>
        <dbReference type="Proteomes" id="UP000325291"/>
    </source>
</evidence>
<dbReference type="PANTHER" id="PTHR34700">
    <property type="entry name" value="POTASSIUM BINDING PROTEIN KBP"/>
    <property type="match status" value="1"/>
</dbReference>
<dbReference type="CDD" id="cd00118">
    <property type="entry name" value="LysM"/>
    <property type="match status" value="1"/>
</dbReference>
<evidence type="ECO:0000256" key="1">
    <source>
        <dbReference type="SAM" id="MobiDB-lite"/>
    </source>
</evidence>